<accession>A0A1I0L6V2</accession>
<name>A0A1I0L6V2_9BACT</name>
<evidence type="ECO:0000313" key="3">
    <source>
        <dbReference type="Proteomes" id="UP000199181"/>
    </source>
</evidence>
<gene>
    <name evidence="2" type="ORF">SAMN05443639_120118</name>
</gene>
<organism evidence="2 3">
    <name type="scientific">Stigmatella erecta</name>
    <dbReference type="NCBI Taxonomy" id="83460"/>
    <lineage>
        <taxon>Bacteria</taxon>
        <taxon>Pseudomonadati</taxon>
        <taxon>Myxococcota</taxon>
        <taxon>Myxococcia</taxon>
        <taxon>Myxococcales</taxon>
        <taxon>Cystobacterineae</taxon>
        <taxon>Archangiaceae</taxon>
        <taxon>Stigmatella</taxon>
    </lineage>
</organism>
<evidence type="ECO:0000313" key="2">
    <source>
        <dbReference type="EMBL" id="SEU35541.1"/>
    </source>
</evidence>
<dbReference type="AlphaFoldDB" id="A0A1I0L6V2"/>
<keyword evidence="3" id="KW-1185">Reference proteome</keyword>
<evidence type="ECO:0008006" key="4">
    <source>
        <dbReference type="Google" id="ProtNLM"/>
    </source>
</evidence>
<protein>
    <recommendedName>
        <fullName evidence="4">Tryptophan synthase alpha chain</fullName>
    </recommendedName>
</protein>
<reference evidence="3" key="1">
    <citation type="submission" date="2016-10" db="EMBL/GenBank/DDBJ databases">
        <authorList>
            <person name="Varghese N."/>
            <person name="Submissions S."/>
        </authorList>
    </citation>
    <scope>NUCLEOTIDE SEQUENCE [LARGE SCALE GENOMIC DNA]</scope>
    <source>
        <strain evidence="3">DSM 16858</strain>
    </source>
</reference>
<sequence length="720" mass="75628">MGGAGAAGRRVGVMGGGGKGSRPWRGGWVCMLLVLVACGAQQEVEPPSPGTPPVETGETPPAPRPETCTPVSCEGQGAQCGTVSDGCGGTLNCGGCGEGQRCGLSQPHVCGTEACTPRTCESVGASCGTVEDGCGGTLRCGTCGVGMTCGGGGQAHTCGAPDYGVDTACSRDGVCFLNPTPVSHDFKDVWGRSIEDFWAVGNAGFIVHGGPGGLTVLPSEAELSSIWGSAGEDVWAVGSEIRHFDGRRWSTSLRPERFLLDVHGTGADNVWAVGEGGLAYVWNGTRWERQSTGTSADLYGVWAHGEQVWAVGTGATIRVRDAQGWHAVTPPTREVTFTAVWGTGPKDMWVTGSRGGAVLFHWDGSAWSPVQLPFSALYGISGNASGDLLVVGEEGSAQFTGGRWDTSHRGASPRLLGALHMADGRVVVGSQGQVLRSGKENTWLALSQGVRSDFISLSAPEEDRWFFADGSRIRNGMPLLDGGTLGPAHALARQGPGRLWSAGPLGRIDLRTWDSLGGGLYSFYLPSHFALRGVYPGRDMQAWVVGTNTGTGEGVLVQLDGQAAWTPYPLTGLGGLNAIDGSAPDDVWAVGESVLAHWDGSAWTETRGAWLPAFRAVRVLGRELAWALGAHSLWRWDGMQWAPVGLPAGLETLELHALFTDSREVLYLAGDGGLLLQYEPARQAWRRIETGTRKRLRALSGGPRTLIAAGEGGTVLRLYR</sequence>
<evidence type="ECO:0000256" key="1">
    <source>
        <dbReference type="SAM" id="MobiDB-lite"/>
    </source>
</evidence>
<proteinExistence type="predicted"/>
<dbReference type="Proteomes" id="UP000199181">
    <property type="component" value="Unassembled WGS sequence"/>
</dbReference>
<feature type="region of interest" description="Disordered" evidence="1">
    <location>
        <begin position="43"/>
        <end position="66"/>
    </location>
</feature>
<dbReference type="EMBL" id="FOIJ01000020">
    <property type="protein sequence ID" value="SEU35541.1"/>
    <property type="molecule type" value="Genomic_DNA"/>
</dbReference>